<proteinExistence type="predicted"/>
<dbReference type="CDD" id="cd00093">
    <property type="entry name" value="HTH_XRE"/>
    <property type="match status" value="1"/>
</dbReference>
<evidence type="ECO:0000259" key="1">
    <source>
        <dbReference type="SMART" id="SM00530"/>
    </source>
</evidence>
<geneLocation type="plasmid" evidence="2">
    <name>p4-AD2</name>
</geneLocation>
<dbReference type="InterPro" id="IPR010982">
    <property type="entry name" value="Lambda_DNA-bd_dom_sf"/>
</dbReference>
<dbReference type="Gene3D" id="1.10.260.40">
    <property type="entry name" value="lambda repressor-like DNA-binding domains"/>
    <property type="match status" value="1"/>
</dbReference>
<dbReference type="InterPro" id="IPR001387">
    <property type="entry name" value="Cro/C1-type_HTH"/>
</dbReference>
<dbReference type="GO" id="GO:0003677">
    <property type="term" value="F:DNA binding"/>
    <property type="evidence" value="ECO:0007669"/>
    <property type="project" value="InterPro"/>
</dbReference>
<sequence>MAKARVKVTPEMMAQALAGTDWAKVDETTDADIARQIAADPDTAPEMTEDDFDRAVFAARVRAIRASVHQTQRQFSERFGIPLTTLRDWEQARSRPDAPALAYLKVIEAAPEVVARALGSDHSAP</sequence>
<dbReference type="EMBL" id="CP025185">
    <property type="protein sequence ID" value="AWV20092.1"/>
    <property type="molecule type" value="Genomic_DNA"/>
</dbReference>
<dbReference type="SUPFAM" id="SSF47413">
    <property type="entry name" value="lambda repressor-like DNA-binding domains"/>
    <property type="match status" value="1"/>
</dbReference>
<reference evidence="2" key="1">
    <citation type="submission" date="2017-12" db="EMBL/GenBank/DDBJ databases">
        <authorList>
            <person name="Martens C."/>
            <person name="Dahlstrom E."/>
            <person name="Barbian K."/>
            <person name="Sykora L."/>
            <person name="Ricklefs S."/>
            <person name="Bruno D."/>
            <person name="Anzick I."/>
            <person name="Myles I."/>
            <person name="Datta S.K."/>
        </authorList>
    </citation>
    <scope>NUCLEOTIDE SEQUENCE</scope>
    <source>
        <strain evidence="2">AD2</strain>
        <plasmid evidence="2">p4-AD2</plasmid>
    </source>
</reference>
<dbReference type="AlphaFoldDB" id="A0A4Y1MQ12"/>
<gene>
    <name evidence="2" type="ORF">RADP37_05425</name>
</gene>
<dbReference type="SMART" id="SM00530">
    <property type="entry name" value="HTH_XRE"/>
    <property type="match status" value="1"/>
</dbReference>
<protein>
    <submittedName>
        <fullName evidence="2">Transcriptional repressor</fullName>
    </submittedName>
</protein>
<organism evidence="2">
    <name type="scientific">Roseomonas mucosa</name>
    <dbReference type="NCBI Taxonomy" id="207340"/>
    <lineage>
        <taxon>Bacteria</taxon>
        <taxon>Pseudomonadati</taxon>
        <taxon>Pseudomonadota</taxon>
        <taxon>Alphaproteobacteria</taxon>
        <taxon>Acetobacterales</taxon>
        <taxon>Roseomonadaceae</taxon>
        <taxon>Roseomonas</taxon>
    </lineage>
</organism>
<evidence type="ECO:0000313" key="2">
    <source>
        <dbReference type="EMBL" id="AWV20092.1"/>
    </source>
</evidence>
<keyword evidence="2" id="KW-0614">Plasmid</keyword>
<name>A0A4Y1MQ12_9PROT</name>
<feature type="domain" description="HTH cro/C1-type" evidence="1">
    <location>
        <begin position="60"/>
        <end position="114"/>
    </location>
</feature>
<accession>A0A4Y1MQ12</accession>